<keyword evidence="3" id="KW-1185">Reference proteome</keyword>
<feature type="compositionally biased region" description="Basic and acidic residues" evidence="1">
    <location>
        <begin position="180"/>
        <end position="189"/>
    </location>
</feature>
<name>A0AA38XHM8_9EURO</name>
<feature type="compositionally biased region" description="Basic and acidic residues" evidence="1">
    <location>
        <begin position="197"/>
        <end position="216"/>
    </location>
</feature>
<dbReference type="Proteomes" id="UP001172673">
    <property type="component" value="Unassembled WGS sequence"/>
</dbReference>
<organism evidence="2 3">
    <name type="scientific">Cladophialophora chaetospira</name>
    <dbReference type="NCBI Taxonomy" id="386627"/>
    <lineage>
        <taxon>Eukaryota</taxon>
        <taxon>Fungi</taxon>
        <taxon>Dikarya</taxon>
        <taxon>Ascomycota</taxon>
        <taxon>Pezizomycotina</taxon>
        <taxon>Eurotiomycetes</taxon>
        <taxon>Chaetothyriomycetidae</taxon>
        <taxon>Chaetothyriales</taxon>
        <taxon>Herpotrichiellaceae</taxon>
        <taxon>Cladophialophora</taxon>
    </lineage>
</organism>
<dbReference type="EMBL" id="JAPDRK010000004">
    <property type="protein sequence ID" value="KAJ9613541.1"/>
    <property type="molecule type" value="Genomic_DNA"/>
</dbReference>
<evidence type="ECO:0000313" key="2">
    <source>
        <dbReference type="EMBL" id="KAJ9613541.1"/>
    </source>
</evidence>
<reference evidence="2" key="1">
    <citation type="submission" date="2022-10" db="EMBL/GenBank/DDBJ databases">
        <title>Culturing micro-colonial fungi from biological soil crusts in the Mojave desert and describing Neophaeococcomyces mojavensis, and introducing the new genera and species Taxawa tesnikishii.</title>
        <authorList>
            <person name="Kurbessoian T."/>
            <person name="Stajich J.E."/>
        </authorList>
    </citation>
    <scope>NUCLEOTIDE SEQUENCE</scope>
    <source>
        <strain evidence="2">TK_41</strain>
    </source>
</reference>
<feature type="compositionally biased region" description="Pro residues" evidence="1">
    <location>
        <begin position="117"/>
        <end position="135"/>
    </location>
</feature>
<proteinExistence type="predicted"/>
<gene>
    <name evidence="2" type="ORF">H2200_003483</name>
</gene>
<comment type="caution">
    <text evidence="2">The sequence shown here is derived from an EMBL/GenBank/DDBJ whole genome shotgun (WGS) entry which is preliminary data.</text>
</comment>
<feature type="region of interest" description="Disordered" evidence="1">
    <location>
        <begin position="86"/>
        <end position="138"/>
    </location>
</feature>
<evidence type="ECO:0000313" key="3">
    <source>
        <dbReference type="Proteomes" id="UP001172673"/>
    </source>
</evidence>
<feature type="compositionally biased region" description="Acidic residues" evidence="1">
    <location>
        <begin position="255"/>
        <end position="279"/>
    </location>
</feature>
<dbReference type="AlphaFoldDB" id="A0AA38XHM8"/>
<protein>
    <submittedName>
        <fullName evidence="2">Uncharacterized protein</fullName>
    </submittedName>
</protein>
<feature type="compositionally biased region" description="Pro residues" evidence="1">
    <location>
        <begin position="86"/>
        <end position="97"/>
    </location>
</feature>
<evidence type="ECO:0000256" key="1">
    <source>
        <dbReference type="SAM" id="MobiDB-lite"/>
    </source>
</evidence>
<accession>A0AA38XHM8</accession>
<sequence>MASQTIDELWQASVCHFLSSFPPAAVIGDTQVLLGNLVRGFLTTSRGPIMQNWVAVLDVRYNLVARELIDVATMHAINTNVDNALVPPPQQPPPAPMQPLQWAATPATTPNTTAMPTGPPPPPTLPPPPLPPPRSEPLGLKVRQDVWDYVCDVCGHKTGCRSDFYRHMRVGARRPGFKITKVDPTDDPHWYGTDDTSTPREGDMVPCTREKGEKKRIPAPCGSRIIAAEGTRRKEYRDARRAELARQEAELHDGEENESENDADNGPEDDSEDENDADE</sequence>
<feature type="region of interest" description="Disordered" evidence="1">
    <location>
        <begin position="179"/>
        <end position="279"/>
    </location>
</feature>
<feature type="compositionally biased region" description="Basic and acidic residues" evidence="1">
    <location>
        <begin position="230"/>
        <end position="254"/>
    </location>
</feature>
<feature type="compositionally biased region" description="Low complexity" evidence="1">
    <location>
        <begin position="98"/>
        <end position="116"/>
    </location>
</feature>